<accession>A0A169BUQ7</accession>
<dbReference type="InterPro" id="IPR041497">
    <property type="entry name" value="Thump-like"/>
</dbReference>
<sequence>MQRDELVELLSPEGLRLLGSLDGYRSDDLVRAVARLRAAGHSPVLVSAVLTQARLRQKAEAKFGEFARSMLFTDAGLEQATRLRVAALHAGRFVAAGATRIADLGSGIGGDALAMAAIDLAVTAVEADEVTATLASFNLAPFPAARAVHATAEAFDLDGFDAVYLDPARRTAGHRETRRLENPDDYSPSLQFAFGLAEHRPVGVKVGPGFDRERLPRDAEAQWVSVEGELVETGLWFGALARPGVGRSALLLGSAGSAELTATGDSEDEEVGELGGYIHEPDGSAIRARLLGDLARASGSRMLSPGIAYLTGDEAAVSPFLRSFRVLAELPLDERTLSKELRSRGIGVLDIKKRGVDVDPARFRKRLGLAGRTSAVLILTRIAGRHRALLAERVERPTSGQ</sequence>
<evidence type="ECO:0000259" key="1">
    <source>
        <dbReference type="Pfam" id="PF18096"/>
    </source>
</evidence>
<keyword evidence="2" id="KW-0489">Methyltransferase</keyword>
<dbReference type="RefSeq" id="WP_068251571.1">
    <property type="nucleotide sequence ID" value="NZ_CP015515.1"/>
</dbReference>
<dbReference type="AlphaFoldDB" id="A0A169BUQ7"/>
<dbReference type="Proteomes" id="UP000077071">
    <property type="component" value="Chromosome"/>
</dbReference>
<keyword evidence="2" id="KW-0808">Transferase</keyword>
<dbReference type="CDD" id="cd02440">
    <property type="entry name" value="AdoMet_MTases"/>
    <property type="match status" value="1"/>
</dbReference>
<organism evidence="2 3">
    <name type="scientific">Rathayibacter tritici</name>
    <dbReference type="NCBI Taxonomy" id="33888"/>
    <lineage>
        <taxon>Bacteria</taxon>
        <taxon>Bacillati</taxon>
        <taxon>Actinomycetota</taxon>
        <taxon>Actinomycetes</taxon>
        <taxon>Micrococcales</taxon>
        <taxon>Microbacteriaceae</taxon>
        <taxon>Rathayibacter</taxon>
    </lineage>
</organism>
<name>A0A169BUQ7_9MICO</name>
<reference evidence="2 3" key="1">
    <citation type="submission" date="2016-05" db="EMBL/GenBank/DDBJ databases">
        <title>Complete genome sequence of Rathayibacter tritici NCPPB 1953.</title>
        <authorList>
            <person name="Park J."/>
            <person name="Lee H.-H."/>
            <person name="Lee S.-W."/>
            <person name="Seo Y.-S."/>
        </authorList>
    </citation>
    <scope>NUCLEOTIDE SEQUENCE [LARGE SCALE GENOMIC DNA]</scope>
    <source>
        <strain evidence="2 3">NCPPB 1953</strain>
    </source>
</reference>
<dbReference type="OrthoDB" id="9810570at2"/>
<feature type="domain" description="THUMP-like" evidence="1">
    <location>
        <begin position="322"/>
        <end position="393"/>
    </location>
</feature>
<evidence type="ECO:0000313" key="2">
    <source>
        <dbReference type="EMBL" id="AND15785.1"/>
    </source>
</evidence>
<dbReference type="SUPFAM" id="SSF53335">
    <property type="entry name" value="S-adenosyl-L-methionine-dependent methyltransferases"/>
    <property type="match status" value="1"/>
</dbReference>
<evidence type="ECO:0000313" key="3">
    <source>
        <dbReference type="Proteomes" id="UP000077071"/>
    </source>
</evidence>
<proteinExistence type="predicted"/>
<dbReference type="GO" id="GO:0032259">
    <property type="term" value="P:methylation"/>
    <property type="evidence" value="ECO:0007669"/>
    <property type="project" value="UniProtKB-KW"/>
</dbReference>
<dbReference type="STRING" id="33888.A6122_0629"/>
<dbReference type="GO" id="GO:0008168">
    <property type="term" value="F:methyltransferase activity"/>
    <property type="evidence" value="ECO:0007669"/>
    <property type="project" value="UniProtKB-KW"/>
</dbReference>
<dbReference type="PATRIC" id="fig|33888.3.peg.700"/>
<dbReference type="KEGG" id="rtn:A6122_0629"/>
<protein>
    <submittedName>
        <fullName evidence="2">SAM-dependent methyltransferase</fullName>
    </submittedName>
</protein>
<dbReference type="InterPro" id="IPR029063">
    <property type="entry name" value="SAM-dependent_MTases_sf"/>
</dbReference>
<dbReference type="EMBL" id="CP015515">
    <property type="protein sequence ID" value="AND15785.1"/>
    <property type="molecule type" value="Genomic_DNA"/>
</dbReference>
<dbReference type="Pfam" id="PF18096">
    <property type="entry name" value="Thump_like"/>
    <property type="match status" value="1"/>
</dbReference>
<keyword evidence="3" id="KW-1185">Reference proteome</keyword>
<gene>
    <name evidence="2" type="ORF">A6122_0629</name>
</gene>
<dbReference type="Gene3D" id="3.40.50.150">
    <property type="entry name" value="Vaccinia Virus protein VP39"/>
    <property type="match status" value="1"/>
</dbReference>